<protein>
    <submittedName>
        <fullName evidence="2">Uncharacterized protein</fullName>
    </submittedName>
</protein>
<sequence length="120" mass="12041">MAGDGVGAGGEEDAVVRPLPSVRPAVRVDQHGVDAAGVEGRHVAGPQRSAFLGGELVAGDRHVVGAPGVRRILEPAQVVEDGLLHLVAAHRVAPTLSGAVRVPVPVAGSSGPSRSYGQPV</sequence>
<name>A0A645CR42_9ZZZZ</name>
<reference evidence="2" key="1">
    <citation type="submission" date="2019-08" db="EMBL/GenBank/DDBJ databases">
        <authorList>
            <person name="Kucharzyk K."/>
            <person name="Murdoch R.W."/>
            <person name="Higgins S."/>
            <person name="Loffler F."/>
        </authorList>
    </citation>
    <scope>NUCLEOTIDE SEQUENCE</scope>
</reference>
<feature type="region of interest" description="Disordered" evidence="1">
    <location>
        <begin position="1"/>
        <end position="22"/>
    </location>
</feature>
<evidence type="ECO:0000313" key="2">
    <source>
        <dbReference type="EMBL" id="MPM79377.1"/>
    </source>
</evidence>
<dbReference type="EMBL" id="VSSQ01029301">
    <property type="protein sequence ID" value="MPM79377.1"/>
    <property type="molecule type" value="Genomic_DNA"/>
</dbReference>
<dbReference type="AlphaFoldDB" id="A0A645CR42"/>
<proteinExistence type="predicted"/>
<accession>A0A645CR42</accession>
<organism evidence="2">
    <name type="scientific">bioreactor metagenome</name>
    <dbReference type="NCBI Taxonomy" id="1076179"/>
    <lineage>
        <taxon>unclassified sequences</taxon>
        <taxon>metagenomes</taxon>
        <taxon>ecological metagenomes</taxon>
    </lineage>
</organism>
<comment type="caution">
    <text evidence="2">The sequence shown here is derived from an EMBL/GenBank/DDBJ whole genome shotgun (WGS) entry which is preliminary data.</text>
</comment>
<evidence type="ECO:0000256" key="1">
    <source>
        <dbReference type="SAM" id="MobiDB-lite"/>
    </source>
</evidence>
<gene>
    <name evidence="2" type="ORF">SDC9_126410</name>
</gene>